<accession>A0ABQ6HAE1</accession>
<dbReference type="Proteomes" id="UP001157134">
    <property type="component" value="Unassembled WGS sequence"/>
</dbReference>
<evidence type="ECO:0000313" key="1">
    <source>
        <dbReference type="EMBL" id="GLX85091.1"/>
    </source>
</evidence>
<protein>
    <submittedName>
        <fullName evidence="1">Uncharacterized protein</fullName>
    </submittedName>
</protein>
<dbReference type="EMBL" id="BSSV01000002">
    <property type="protein sequence ID" value="GLX85091.1"/>
    <property type="molecule type" value="Genomic_DNA"/>
</dbReference>
<name>A0ABQ6HAE1_9GAMM</name>
<reference evidence="1 2" key="1">
    <citation type="submission" date="2023-03" db="EMBL/GenBank/DDBJ databases">
        <title>Thalassotalea loyana LMG 22536T draft genome sequence.</title>
        <authorList>
            <person name="Sawabe T."/>
        </authorList>
    </citation>
    <scope>NUCLEOTIDE SEQUENCE [LARGE SCALE GENOMIC DNA]</scope>
    <source>
        <strain evidence="1 2">LMG 22536</strain>
    </source>
</reference>
<organism evidence="1 2">
    <name type="scientific">Thalassotalea loyana</name>
    <dbReference type="NCBI Taxonomy" id="280483"/>
    <lineage>
        <taxon>Bacteria</taxon>
        <taxon>Pseudomonadati</taxon>
        <taxon>Pseudomonadota</taxon>
        <taxon>Gammaproteobacteria</taxon>
        <taxon>Alteromonadales</taxon>
        <taxon>Colwelliaceae</taxon>
        <taxon>Thalassotalea</taxon>
    </lineage>
</organism>
<proteinExistence type="predicted"/>
<keyword evidence="2" id="KW-1185">Reference proteome</keyword>
<dbReference type="RefSeq" id="WP_284296859.1">
    <property type="nucleotide sequence ID" value="NZ_BSSV01000002.1"/>
</dbReference>
<evidence type="ECO:0000313" key="2">
    <source>
        <dbReference type="Proteomes" id="UP001157134"/>
    </source>
</evidence>
<sequence>MSLSLVKQCPSVGEAISACSDLTKHFNRTVEPSRNLVASTKLTKRNELIVNVVNHLAADHSMSIYRRRICLATPDKFSVLIDAVKDDLANIL</sequence>
<gene>
    <name evidence="1" type="ORF">tloyanaT_13430</name>
</gene>
<comment type="caution">
    <text evidence="1">The sequence shown here is derived from an EMBL/GenBank/DDBJ whole genome shotgun (WGS) entry which is preliminary data.</text>
</comment>